<comment type="caution">
    <text evidence="1">The sequence shown here is derived from an EMBL/GenBank/DDBJ whole genome shotgun (WGS) entry which is preliminary data.</text>
</comment>
<accession>A0ABQ8SSK9</accession>
<proteinExistence type="predicted"/>
<protein>
    <submittedName>
        <fullName evidence="1">Uncharacterized protein</fullName>
    </submittedName>
</protein>
<sequence>MVKTNESEYFRLTIAKHLLSSRSGPIGKHSMPRPMRCRVSAHGYDGRLIPGRCRQRKEIHSERRWRYYRRFPDRWIVLQTLTVIRENHNTFLFLLVAHGTTINSDAYVATLKKLQARLSRIRPHR</sequence>
<gene>
    <name evidence="1" type="ORF">ANN_16813</name>
</gene>
<name>A0ABQ8SSK9_PERAM</name>
<reference evidence="1 2" key="1">
    <citation type="journal article" date="2022" name="Allergy">
        <title>Genome assembly and annotation of Periplaneta americana reveal a comprehensive cockroach allergen profile.</title>
        <authorList>
            <person name="Wang L."/>
            <person name="Xiong Q."/>
            <person name="Saelim N."/>
            <person name="Wang L."/>
            <person name="Nong W."/>
            <person name="Wan A.T."/>
            <person name="Shi M."/>
            <person name="Liu X."/>
            <person name="Cao Q."/>
            <person name="Hui J.H.L."/>
            <person name="Sookrung N."/>
            <person name="Leung T.F."/>
            <person name="Tungtrongchitr A."/>
            <person name="Tsui S.K.W."/>
        </authorList>
    </citation>
    <scope>NUCLEOTIDE SEQUENCE [LARGE SCALE GENOMIC DNA]</scope>
    <source>
        <strain evidence="1">PWHHKU_190912</strain>
    </source>
</reference>
<dbReference type="Proteomes" id="UP001148838">
    <property type="component" value="Unassembled WGS sequence"/>
</dbReference>
<organism evidence="1 2">
    <name type="scientific">Periplaneta americana</name>
    <name type="common">American cockroach</name>
    <name type="synonym">Blatta americana</name>
    <dbReference type="NCBI Taxonomy" id="6978"/>
    <lineage>
        <taxon>Eukaryota</taxon>
        <taxon>Metazoa</taxon>
        <taxon>Ecdysozoa</taxon>
        <taxon>Arthropoda</taxon>
        <taxon>Hexapoda</taxon>
        <taxon>Insecta</taxon>
        <taxon>Pterygota</taxon>
        <taxon>Neoptera</taxon>
        <taxon>Polyneoptera</taxon>
        <taxon>Dictyoptera</taxon>
        <taxon>Blattodea</taxon>
        <taxon>Blattoidea</taxon>
        <taxon>Blattidae</taxon>
        <taxon>Blattinae</taxon>
        <taxon>Periplaneta</taxon>
    </lineage>
</organism>
<keyword evidence="2" id="KW-1185">Reference proteome</keyword>
<evidence type="ECO:0000313" key="2">
    <source>
        <dbReference type="Proteomes" id="UP001148838"/>
    </source>
</evidence>
<evidence type="ECO:0000313" key="1">
    <source>
        <dbReference type="EMBL" id="KAJ4436682.1"/>
    </source>
</evidence>
<dbReference type="EMBL" id="JAJSOF020000021">
    <property type="protein sequence ID" value="KAJ4436682.1"/>
    <property type="molecule type" value="Genomic_DNA"/>
</dbReference>